<evidence type="ECO:0000256" key="4">
    <source>
        <dbReference type="ARBA" id="ARBA00022527"/>
    </source>
</evidence>
<dbReference type="SUPFAM" id="SSF56112">
    <property type="entry name" value="Protein kinase-like (PK-like)"/>
    <property type="match status" value="1"/>
</dbReference>
<comment type="subcellular location">
    <subcellularLocation>
        <location evidence="1">Membrane</location>
        <topology evidence="1">Multi-pass membrane protein</topology>
    </subcellularLocation>
</comment>
<evidence type="ECO:0000256" key="11">
    <source>
        <dbReference type="ARBA" id="ARBA00022989"/>
    </source>
</evidence>
<dbReference type="PROSITE" id="PS00107">
    <property type="entry name" value="PROTEIN_KINASE_ATP"/>
    <property type="match status" value="1"/>
</dbReference>
<dbReference type="InterPro" id="IPR000239">
    <property type="entry name" value="GPCR_kinase"/>
</dbReference>
<feature type="region of interest" description="Disordered" evidence="15">
    <location>
        <begin position="841"/>
        <end position="875"/>
    </location>
</feature>
<dbReference type="GO" id="GO:0050254">
    <property type="term" value="F:rhodopsin kinase activity"/>
    <property type="evidence" value="ECO:0007669"/>
    <property type="project" value="InterPro"/>
</dbReference>
<evidence type="ECO:0000256" key="15">
    <source>
        <dbReference type="SAM" id="MobiDB-lite"/>
    </source>
</evidence>
<feature type="transmembrane region" description="Helical" evidence="16">
    <location>
        <begin position="592"/>
        <end position="613"/>
    </location>
</feature>
<evidence type="ECO:0000256" key="2">
    <source>
        <dbReference type="ARBA" id="ARBA00007903"/>
    </source>
</evidence>
<dbReference type="InterPro" id="IPR028014">
    <property type="entry name" value="TMEM255"/>
</dbReference>
<reference evidence="20" key="1">
    <citation type="journal article" date="2021" name="Cell">
        <title>Tracing the genetic footprints of vertebrate landing in non-teleost ray-finned fishes.</title>
        <authorList>
            <person name="Bi X."/>
            <person name="Wang K."/>
            <person name="Yang L."/>
            <person name="Pan H."/>
            <person name="Jiang H."/>
            <person name="Wei Q."/>
            <person name="Fang M."/>
            <person name="Yu H."/>
            <person name="Zhu C."/>
            <person name="Cai Y."/>
            <person name="He Y."/>
            <person name="Gan X."/>
            <person name="Zeng H."/>
            <person name="Yu D."/>
            <person name="Zhu Y."/>
            <person name="Jiang H."/>
            <person name="Qiu Q."/>
            <person name="Yang H."/>
            <person name="Zhang Y.E."/>
            <person name="Wang W."/>
            <person name="Zhu M."/>
            <person name="He S."/>
            <person name="Zhang G."/>
        </authorList>
    </citation>
    <scope>NUCLEOTIDE SEQUENCE</scope>
    <source>
        <strain evidence="20">Allg_001</strain>
    </source>
</reference>
<organism evidence="20 21">
    <name type="scientific">Atractosteus spatula</name>
    <name type="common">Alligator gar</name>
    <name type="synonym">Lepisosteus spatula</name>
    <dbReference type="NCBI Taxonomy" id="7917"/>
    <lineage>
        <taxon>Eukaryota</taxon>
        <taxon>Metazoa</taxon>
        <taxon>Chordata</taxon>
        <taxon>Craniata</taxon>
        <taxon>Vertebrata</taxon>
        <taxon>Euteleostomi</taxon>
        <taxon>Actinopterygii</taxon>
        <taxon>Neopterygii</taxon>
        <taxon>Holostei</taxon>
        <taxon>Semionotiformes</taxon>
        <taxon>Lepisosteidae</taxon>
        <taxon>Atractosteus</taxon>
    </lineage>
</organism>
<dbReference type="InterPro" id="IPR000719">
    <property type="entry name" value="Prot_kinase_dom"/>
</dbReference>
<keyword evidence="12 16" id="KW-0472">Membrane</keyword>
<dbReference type="SMART" id="SM00133">
    <property type="entry name" value="S_TK_X"/>
    <property type="match status" value="1"/>
</dbReference>
<dbReference type="EMBL" id="JAAWVO010060888">
    <property type="protein sequence ID" value="MBN3322700.1"/>
    <property type="molecule type" value="Genomic_DNA"/>
</dbReference>
<dbReference type="GO" id="GO:0007601">
    <property type="term" value="P:visual perception"/>
    <property type="evidence" value="ECO:0007669"/>
    <property type="project" value="InterPro"/>
</dbReference>
<keyword evidence="4" id="KW-0723">Serine/threonine-protein kinase</keyword>
<keyword evidence="21" id="KW-1185">Reference proteome</keyword>
<keyword evidence="10 14" id="KW-0067">ATP-binding</keyword>
<feature type="binding site" evidence="14">
    <location>
        <position position="220"/>
    </location>
    <ligand>
        <name>ATP</name>
        <dbReference type="ChEBI" id="CHEBI:30616"/>
    </ligand>
</feature>
<dbReference type="SMART" id="SM00315">
    <property type="entry name" value="RGS"/>
    <property type="match status" value="1"/>
</dbReference>
<evidence type="ECO:0000256" key="14">
    <source>
        <dbReference type="PROSITE-ProRule" id="PRU10141"/>
    </source>
</evidence>
<sequence length="896" mass="100507">MDIGGLETVVANSAYISARASFDGSSNAAANRDKKYRAKLKLPHITQCEDLKDQLDLEFDSICCQQPIGKRLFQEYLETVPQYKPASKLWKDIEEYDTAEDKDRVQKASKIISRYMESDAKQFCSFLQGSTISKVKEEHQMAKDDLFVESLESTLAFLRDLPFTNYLETMYLKRFLQWKWLEAQPIGEDWFLDFRILGKGGFGEVSATQMRATGKLYACKKLSKKRLKKRKGYEGAMVEKRILARVHSRFIVSLAYAFQTKTDLCLVMTIMNGGDLRYHIYNVDENNPGFEEPRACFYTAQIICGMEHLHQKRIIYRDLKPENVLLDNDATLLIEIWSPGNVRISDLGLAVELKDDQTKIKGYAGTPGFMAPELLKGEEYDYSVDYFTLGVTLYEMIAAKGPFRTRGEKVENKEVKKRILNDPVVYTEKFSEEAKSFCEGLLAKEVENRLGLKNGNCDELRAHPFFNSINWRKLEAGILPPPFVPDSKTVYAKDIQDVGAFSTVKGVTLEDNDKEFFDEFASGNISIPWQEEMIETGVFGELNVWGEGGKLPNDLRRESILEPPPKSGGTVCLTRYALASQSEQFAKRRRTALWFTISLLVLSIIILVVGLLSATRTENIAVASYYPGIILSFGAFLGIVGINLVENRRPMLVASIVFVSIGVIATFFCAIVDGVIAAEFIDRRPLSEGRCEFYTSGSGYAYDNYHTEVSCFTFGSKCKMRVKSNTCYCCDLYNCESPEHFSQYYEYTGVSSCTDVVHLYRLLWASVVLNILGLFLGIVTAAILGAFKDITPATQASQSSAPPPHILYNPTQHVLTYAGFCPSGQALPAYPNYPLPLQHHSNYQPPASSEASLPEESQAPSQAPSQASSGYMLTPNAPSLYAPSYNPFEKPPPYAS</sequence>
<dbReference type="GO" id="GO:0005737">
    <property type="term" value="C:cytoplasm"/>
    <property type="evidence" value="ECO:0007669"/>
    <property type="project" value="TreeGrafter"/>
</dbReference>
<dbReference type="PROSITE" id="PS51285">
    <property type="entry name" value="AGC_KINASE_CTER"/>
    <property type="match status" value="1"/>
</dbReference>
<dbReference type="PROSITE" id="PS00108">
    <property type="entry name" value="PROTEIN_KINASE_ST"/>
    <property type="match status" value="1"/>
</dbReference>
<dbReference type="GO" id="GO:0016020">
    <property type="term" value="C:membrane"/>
    <property type="evidence" value="ECO:0007669"/>
    <property type="project" value="UniProtKB-SubCell"/>
</dbReference>
<dbReference type="InterPro" id="IPR016137">
    <property type="entry name" value="RGS"/>
</dbReference>
<dbReference type="FunFam" id="1.10.510.10:FF:000074">
    <property type="entry name" value="G protein-coupled receptor kinase"/>
    <property type="match status" value="1"/>
</dbReference>
<dbReference type="SUPFAM" id="SSF48097">
    <property type="entry name" value="Regulator of G-protein signaling, RGS"/>
    <property type="match status" value="1"/>
</dbReference>
<dbReference type="PANTHER" id="PTHR24355:SF11">
    <property type="entry name" value="RHODOPSIN KINASE GRK1"/>
    <property type="match status" value="1"/>
</dbReference>
<dbReference type="InterPro" id="IPR000961">
    <property type="entry name" value="AGC-kinase_C"/>
</dbReference>
<dbReference type="CDD" id="cd05608">
    <property type="entry name" value="STKc_GRK1"/>
    <property type="match status" value="1"/>
</dbReference>
<keyword evidence="8 14" id="KW-0547">Nucleotide-binding</keyword>
<dbReference type="AlphaFoldDB" id="A0A8J7NZX5"/>
<feature type="domain" description="AGC-kinase C-terminal" evidence="19">
    <location>
        <begin position="467"/>
        <end position="532"/>
    </location>
</feature>
<dbReference type="Gene3D" id="1.10.510.10">
    <property type="entry name" value="Transferase(Phosphotransferase) domain 1"/>
    <property type="match status" value="1"/>
</dbReference>
<feature type="transmembrane region" description="Helical" evidence="16">
    <location>
        <begin position="625"/>
        <end position="645"/>
    </location>
</feature>
<comment type="similarity">
    <text evidence="3">Belongs to the protein kinase superfamily. AGC Ser/Thr protein kinase family. GPRK subfamily.</text>
</comment>
<dbReference type="SMART" id="SM00220">
    <property type="entry name" value="S_TKc"/>
    <property type="match status" value="1"/>
</dbReference>
<proteinExistence type="inferred from homology"/>
<keyword evidence="11 16" id="KW-1133">Transmembrane helix</keyword>
<dbReference type="PROSITE" id="PS50132">
    <property type="entry name" value="RGS"/>
    <property type="match status" value="1"/>
</dbReference>
<feature type="transmembrane region" description="Helical" evidence="16">
    <location>
        <begin position="652"/>
        <end position="678"/>
    </location>
</feature>
<dbReference type="Gene3D" id="3.30.200.20">
    <property type="entry name" value="Phosphorylase Kinase, domain 1"/>
    <property type="match status" value="1"/>
</dbReference>
<evidence type="ECO:0000259" key="18">
    <source>
        <dbReference type="PROSITE" id="PS50132"/>
    </source>
</evidence>
<feature type="compositionally biased region" description="Low complexity" evidence="15">
    <location>
        <begin position="844"/>
        <end position="869"/>
    </location>
</feature>
<dbReference type="InterPro" id="IPR044926">
    <property type="entry name" value="RGS_subdomain_2"/>
</dbReference>
<feature type="non-terminal residue" evidence="20">
    <location>
        <position position="896"/>
    </location>
</feature>
<dbReference type="Gene3D" id="1.10.167.10">
    <property type="entry name" value="Regulator of G-protein Signalling 4, domain 2"/>
    <property type="match status" value="1"/>
</dbReference>
<evidence type="ECO:0000313" key="21">
    <source>
        <dbReference type="Proteomes" id="UP000736164"/>
    </source>
</evidence>
<dbReference type="PROSITE" id="PS50011">
    <property type="entry name" value="PROTEIN_KINASE_DOM"/>
    <property type="match status" value="1"/>
</dbReference>
<comment type="caution">
    <text evidence="20">The sequence shown here is derived from an EMBL/GenBank/DDBJ whole genome shotgun (WGS) entry which is preliminary data.</text>
</comment>
<evidence type="ECO:0000256" key="3">
    <source>
        <dbReference type="ARBA" id="ARBA00009793"/>
    </source>
</evidence>
<dbReference type="GO" id="GO:0007165">
    <property type="term" value="P:signal transduction"/>
    <property type="evidence" value="ECO:0007669"/>
    <property type="project" value="InterPro"/>
</dbReference>
<feature type="domain" description="RGS" evidence="18">
    <location>
        <begin position="65"/>
        <end position="176"/>
    </location>
</feature>
<dbReference type="InterPro" id="IPR017441">
    <property type="entry name" value="Protein_kinase_ATP_BS"/>
</dbReference>
<protein>
    <submittedName>
        <fullName evidence="20">RK kinase</fullName>
    </submittedName>
</protein>
<dbReference type="InterPro" id="IPR037716">
    <property type="entry name" value="GRK1_dom"/>
</dbReference>
<dbReference type="InterPro" id="IPR036305">
    <property type="entry name" value="RGS_sf"/>
</dbReference>
<evidence type="ECO:0000256" key="13">
    <source>
        <dbReference type="PIRSR" id="PIRSR600239-51"/>
    </source>
</evidence>
<feature type="domain" description="Protein kinase" evidence="17">
    <location>
        <begin position="191"/>
        <end position="466"/>
    </location>
</feature>
<evidence type="ECO:0000256" key="1">
    <source>
        <dbReference type="ARBA" id="ARBA00004141"/>
    </source>
</evidence>
<dbReference type="Proteomes" id="UP000736164">
    <property type="component" value="Unassembled WGS sequence"/>
</dbReference>
<evidence type="ECO:0000256" key="10">
    <source>
        <dbReference type="ARBA" id="ARBA00022840"/>
    </source>
</evidence>
<evidence type="ECO:0000256" key="12">
    <source>
        <dbReference type="ARBA" id="ARBA00023136"/>
    </source>
</evidence>
<feature type="active site" description="Proton acceptor" evidence="13">
    <location>
        <position position="318"/>
    </location>
</feature>
<dbReference type="PRINTS" id="PR00717">
    <property type="entry name" value="GPCRKINASE"/>
</dbReference>
<keyword evidence="7 16" id="KW-0812">Transmembrane</keyword>
<gene>
    <name evidence="20" type="primary">Grk1_0</name>
    <name evidence="20" type="ORF">GTO95_0014204</name>
</gene>
<evidence type="ECO:0000259" key="19">
    <source>
        <dbReference type="PROSITE" id="PS51285"/>
    </source>
</evidence>
<dbReference type="InterPro" id="IPR011009">
    <property type="entry name" value="Kinase-like_dom_sf"/>
</dbReference>
<evidence type="ECO:0000256" key="9">
    <source>
        <dbReference type="ARBA" id="ARBA00022777"/>
    </source>
</evidence>
<evidence type="ECO:0000256" key="16">
    <source>
        <dbReference type="SAM" id="Phobius"/>
    </source>
</evidence>
<keyword evidence="9 20" id="KW-0418">Kinase</keyword>
<dbReference type="GO" id="GO:0022400">
    <property type="term" value="P:regulation of opsin-mediated signaling pathway"/>
    <property type="evidence" value="ECO:0007669"/>
    <property type="project" value="InterPro"/>
</dbReference>
<dbReference type="PANTHER" id="PTHR24355">
    <property type="entry name" value="G PROTEIN-COUPLED RECEPTOR KINASE/RIBOSOMAL PROTEIN S6 KINASE"/>
    <property type="match status" value="1"/>
</dbReference>
<name>A0A8J7NZX5_ATRSP</name>
<dbReference type="Pfam" id="PF14967">
    <property type="entry name" value="FAM70"/>
    <property type="match status" value="1"/>
</dbReference>
<feature type="non-terminal residue" evidence="20">
    <location>
        <position position="1"/>
    </location>
</feature>
<feature type="transmembrane region" description="Helical" evidence="16">
    <location>
        <begin position="762"/>
        <end position="787"/>
    </location>
</feature>
<evidence type="ECO:0000259" key="17">
    <source>
        <dbReference type="PROSITE" id="PS50011"/>
    </source>
</evidence>
<evidence type="ECO:0000256" key="5">
    <source>
        <dbReference type="ARBA" id="ARBA00022553"/>
    </source>
</evidence>
<evidence type="ECO:0000256" key="8">
    <source>
        <dbReference type="ARBA" id="ARBA00022741"/>
    </source>
</evidence>
<keyword evidence="6" id="KW-0808">Transferase</keyword>
<comment type="similarity">
    <text evidence="2">Belongs to the TMEM255 family.</text>
</comment>
<dbReference type="Pfam" id="PF00069">
    <property type="entry name" value="Pkinase"/>
    <property type="match status" value="1"/>
</dbReference>
<evidence type="ECO:0000256" key="7">
    <source>
        <dbReference type="ARBA" id="ARBA00022692"/>
    </source>
</evidence>
<evidence type="ECO:0000256" key="6">
    <source>
        <dbReference type="ARBA" id="ARBA00022679"/>
    </source>
</evidence>
<accession>A0A8J7NZX5</accession>
<evidence type="ECO:0000313" key="20">
    <source>
        <dbReference type="EMBL" id="MBN3322700.1"/>
    </source>
</evidence>
<keyword evidence="5" id="KW-0597">Phosphoprotein</keyword>
<dbReference type="Pfam" id="PF00615">
    <property type="entry name" value="RGS"/>
    <property type="match status" value="1"/>
</dbReference>
<dbReference type="InterPro" id="IPR008271">
    <property type="entry name" value="Ser/Thr_kinase_AS"/>
</dbReference>
<dbReference type="GO" id="GO:0005524">
    <property type="term" value="F:ATP binding"/>
    <property type="evidence" value="ECO:0007669"/>
    <property type="project" value="UniProtKB-UniRule"/>
</dbReference>